<evidence type="ECO:0000256" key="5">
    <source>
        <dbReference type="PIRSR" id="PIRSR000343-2"/>
    </source>
</evidence>
<evidence type="ECO:0000256" key="2">
    <source>
        <dbReference type="ARBA" id="ARBA00022723"/>
    </source>
</evidence>
<dbReference type="RefSeq" id="WP_068758291.1">
    <property type="nucleotide sequence ID" value="NZ_KQ950185.1"/>
</dbReference>
<sequence>MSTAQATQQRPDSSLSLSERLRTDTRQDHDSAESNSFAKALLAGTLPREGYTALAVQHYFIYTALEEVAQSLATHPVGGAVYFPELHRVPALERDLAFLCGPDWRDTITPLPSTRAYAERIRWTADWPGGFIAHHYTRYLGDLSGGQFIKRVVQQTYGFDDGAGIEFYVFDQLGSLPRFKKSYRAAVDALNLDEAEQQRIIEEAHVAYRFNTEMMNELSGFVPAS</sequence>
<dbReference type="InterPro" id="IPR002051">
    <property type="entry name" value="Haem_Oase"/>
</dbReference>
<dbReference type="Proteomes" id="UP000074382">
    <property type="component" value="Unassembled WGS sequence"/>
</dbReference>
<dbReference type="Pfam" id="PF01126">
    <property type="entry name" value="Heme_oxygenase"/>
    <property type="match status" value="1"/>
</dbReference>
<dbReference type="CDD" id="cd19165">
    <property type="entry name" value="HemeO"/>
    <property type="match status" value="1"/>
</dbReference>
<organism evidence="7 8">
    <name type="scientific">Thermobifida cellulosilytica TB100</name>
    <dbReference type="NCBI Taxonomy" id="665004"/>
    <lineage>
        <taxon>Bacteria</taxon>
        <taxon>Bacillati</taxon>
        <taxon>Actinomycetota</taxon>
        <taxon>Actinomycetes</taxon>
        <taxon>Streptosporangiales</taxon>
        <taxon>Nocardiopsidaceae</taxon>
        <taxon>Thermobifida</taxon>
    </lineage>
</organism>
<dbReference type="PATRIC" id="fig|665004.4.peg.3668"/>
<evidence type="ECO:0000313" key="8">
    <source>
        <dbReference type="Proteomes" id="UP000074382"/>
    </source>
</evidence>
<name>A0A147KM86_THECS</name>
<keyword evidence="1 4" id="KW-0349">Heme</keyword>
<dbReference type="Gene3D" id="1.20.910.10">
    <property type="entry name" value="Heme oxygenase-like"/>
    <property type="match status" value="1"/>
</dbReference>
<dbReference type="OrthoDB" id="5493802at2"/>
<evidence type="ECO:0000256" key="6">
    <source>
        <dbReference type="SAM" id="MobiDB-lite"/>
    </source>
</evidence>
<feature type="binding site" description="axial binding residue" evidence="5">
    <location>
        <position position="29"/>
    </location>
    <ligand>
        <name>heme b</name>
        <dbReference type="ChEBI" id="CHEBI:60344"/>
    </ligand>
    <ligandPart>
        <name>Fe</name>
        <dbReference type="ChEBI" id="CHEBI:18248"/>
    </ligandPart>
</feature>
<dbReference type="AlphaFoldDB" id="A0A147KM86"/>
<dbReference type="SUPFAM" id="SSF48613">
    <property type="entry name" value="Heme oxygenase-like"/>
    <property type="match status" value="1"/>
</dbReference>
<evidence type="ECO:0000256" key="4">
    <source>
        <dbReference type="PIRSR" id="PIRSR000343-1"/>
    </source>
</evidence>
<dbReference type="InterPro" id="IPR016053">
    <property type="entry name" value="Haem_Oase-like"/>
</dbReference>
<feature type="region of interest" description="Disordered" evidence="6">
    <location>
        <begin position="1"/>
        <end position="34"/>
    </location>
</feature>
<evidence type="ECO:0000256" key="3">
    <source>
        <dbReference type="ARBA" id="ARBA00023004"/>
    </source>
</evidence>
<dbReference type="EMBL" id="LGEM01000009">
    <property type="protein sequence ID" value="KUP98422.1"/>
    <property type="molecule type" value="Genomic_DNA"/>
</dbReference>
<dbReference type="GO" id="GO:0004392">
    <property type="term" value="F:heme oxygenase (decyclizing) activity"/>
    <property type="evidence" value="ECO:0007669"/>
    <property type="project" value="InterPro"/>
</dbReference>
<feature type="compositionally biased region" description="Polar residues" evidence="6">
    <location>
        <begin position="1"/>
        <end position="17"/>
    </location>
</feature>
<dbReference type="PANTHER" id="PTHR10720">
    <property type="entry name" value="HEME OXYGENASE"/>
    <property type="match status" value="1"/>
</dbReference>
<feature type="binding site" evidence="4">
    <location>
        <position position="184"/>
    </location>
    <ligand>
        <name>heme b</name>
        <dbReference type="ChEBI" id="CHEBI:60344"/>
    </ligand>
</feature>
<evidence type="ECO:0000256" key="1">
    <source>
        <dbReference type="ARBA" id="ARBA00022617"/>
    </source>
</evidence>
<dbReference type="GO" id="GO:0006788">
    <property type="term" value="P:heme oxidation"/>
    <property type="evidence" value="ECO:0007669"/>
    <property type="project" value="InterPro"/>
</dbReference>
<protein>
    <submittedName>
        <fullName evidence="7">Heme oxygenase</fullName>
    </submittedName>
</protein>
<dbReference type="PIRSF" id="PIRSF000343">
    <property type="entry name" value="Haem_Oase"/>
    <property type="match status" value="1"/>
</dbReference>
<feature type="compositionally biased region" description="Basic and acidic residues" evidence="6">
    <location>
        <begin position="19"/>
        <end position="32"/>
    </location>
</feature>
<reference evidence="8" key="1">
    <citation type="journal article" date="2017" name="Acta Aliment.">
        <title>Plant polysaccharide degrading enzyme system of Thermpbifida cellulosilytica TB100 revealed by de novo genome project data.</title>
        <authorList>
            <person name="Toth A."/>
            <person name="Baka E."/>
            <person name="Luzics S."/>
            <person name="Bata-Vidacs I."/>
            <person name="Nagy I."/>
            <person name="Balint B."/>
            <person name="Herceg R."/>
            <person name="Olasz F."/>
            <person name="Wilk T."/>
            <person name="Nagy T."/>
            <person name="Kriszt B."/>
            <person name="Nagy I."/>
            <person name="Kukolya J."/>
        </authorList>
    </citation>
    <scope>NUCLEOTIDE SEQUENCE [LARGE SCALE GENOMIC DNA]</scope>
    <source>
        <strain evidence="8">TB100</strain>
    </source>
</reference>
<dbReference type="GO" id="GO:0006979">
    <property type="term" value="P:response to oxidative stress"/>
    <property type="evidence" value="ECO:0007669"/>
    <property type="project" value="TreeGrafter"/>
</dbReference>
<dbReference type="STRING" id="665004.AC529_01570"/>
<keyword evidence="8" id="KW-1185">Reference proteome</keyword>
<dbReference type="GO" id="GO:0046872">
    <property type="term" value="F:metal ion binding"/>
    <property type="evidence" value="ECO:0007669"/>
    <property type="project" value="UniProtKB-KW"/>
</dbReference>
<proteinExistence type="predicted"/>
<dbReference type="InterPro" id="IPR016084">
    <property type="entry name" value="Haem_Oase-like_multi-hlx"/>
</dbReference>
<dbReference type="PANTHER" id="PTHR10720:SF0">
    <property type="entry name" value="HEME OXYGENASE"/>
    <property type="match status" value="1"/>
</dbReference>
<feature type="binding site" evidence="4">
    <location>
        <position position="22"/>
    </location>
    <ligand>
        <name>heme b</name>
        <dbReference type="ChEBI" id="CHEBI:60344"/>
    </ligand>
</feature>
<feature type="binding site" evidence="4">
    <location>
        <position position="136"/>
    </location>
    <ligand>
        <name>heme b</name>
        <dbReference type="ChEBI" id="CHEBI:60344"/>
    </ligand>
</feature>
<dbReference type="GO" id="GO:0042167">
    <property type="term" value="P:heme catabolic process"/>
    <property type="evidence" value="ECO:0007669"/>
    <property type="project" value="TreeGrafter"/>
</dbReference>
<comment type="caution">
    <text evidence="7">The sequence shown here is derived from an EMBL/GenBank/DDBJ whole genome shotgun (WGS) entry which is preliminary data.</text>
</comment>
<dbReference type="GO" id="GO:0020037">
    <property type="term" value="F:heme binding"/>
    <property type="evidence" value="ECO:0007669"/>
    <property type="project" value="TreeGrafter"/>
</dbReference>
<keyword evidence="3 5" id="KW-0408">Iron</keyword>
<evidence type="ECO:0000313" key="7">
    <source>
        <dbReference type="EMBL" id="KUP98422.1"/>
    </source>
</evidence>
<dbReference type="PRINTS" id="PR00088">
    <property type="entry name" value="HAEMOXYGNASE"/>
</dbReference>
<accession>A0A147KM86</accession>
<gene>
    <name evidence="7" type="ORF">AC529_01570</name>
</gene>
<keyword evidence="2 5" id="KW-0479">Metal-binding</keyword>